<dbReference type="Pfam" id="PF00849">
    <property type="entry name" value="PseudoU_synth_2"/>
    <property type="match status" value="1"/>
</dbReference>
<comment type="catalytic activity">
    <reaction evidence="6">
        <text>a uridine in RNA = a pseudouridine in RNA</text>
        <dbReference type="Rhea" id="RHEA:48348"/>
        <dbReference type="Rhea" id="RHEA-COMP:12068"/>
        <dbReference type="Rhea" id="RHEA-COMP:12069"/>
        <dbReference type="ChEBI" id="CHEBI:65314"/>
        <dbReference type="ChEBI" id="CHEBI:65315"/>
    </reaction>
</comment>
<dbReference type="GO" id="GO:0160140">
    <property type="term" value="F:23S rRNA pseudouridine(1911/1915/1917) synthase activity"/>
    <property type="evidence" value="ECO:0007669"/>
    <property type="project" value="UniProtKB-EC"/>
</dbReference>
<evidence type="ECO:0000256" key="6">
    <source>
        <dbReference type="RuleBase" id="RU362028"/>
    </source>
</evidence>
<evidence type="ECO:0000256" key="1">
    <source>
        <dbReference type="ARBA" id="ARBA00010876"/>
    </source>
</evidence>
<comment type="caution">
    <text evidence="8">The sequence shown here is derived from an EMBL/GenBank/DDBJ whole genome shotgun (WGS) entry which is preliminary data.</text>
</comment>
<dbReference type="SUPFAM" id="SSF55174">
    <property type="entry name" value="Alpha-L RNA-binding motif"/>
    <property type="match status" value="1"/>
</dbReference>
<dbReference type="PANTHER" id="PTHR21600">
    <property type="entry name" value="MITOCHONDRIAL RNA PSEUDOURIDINE SYNTHASE"/>
    <property type="match status" value="1"/>
</dbReference>
<dbReference type="InterPro" id="IPR036986">
    <property type="entry name" value="S4_RNA-bd_sf"/>
</dbReference>
<evidence type="ECO:0000259" key="7">
    <source>
        <dbReference type="Pfam" id="PF00849"/>
    </source>
</evidence>
<proteinExistence type="inferred from homology"/>
<feature type="active site" evidence="4">
    <location>
        <position position="147"/>
    </location>
</feature>
<dbReference type="InterPro" id="IPR006145">
    <property type="entry name" value="PsdUridine_synth_RsuA/RluA"/>
</dbReference>
<dbReference type="InterPro" id="IPR006225">
    <property type="entry name" value="PsdUridine_synth_RluC/D"/>
</dbReference>
<keyword evidence="9" id="KW-1185">Reference proteome</keyword>
<dbReference type="EMBL" id="JXMU01000011">
    <property type="protein sequence ID" value="KPB01292.1"/>
    <property type="molecule type" value="Genomic_DNA"/>
</dbReference>
<evidence type="ECO:0000313" key="8">
    <source>
        <dbReference type="EMBL" id="KPB01292.1"/>
    </source>
</evidence>
<comment type="function">
    <text evidence="6">Responsible for synthesis of pseudouridine from uracil.</text>
</comment>
<sequence length="333" mass="37365">MAGVEIIEVDGEEEGMRLDRWFKAHYPGLGFGALQKLLRSGQIRVDGGRVKSDTRLQKGQSVRIPPMQTDRASAGAGNMTAHSIRNTGDAEAIRKMTLFEDERVLVINKPPGLSVQGGSNVPRHIDGMLEALRNKKGEKPRLVHRLDRDTSGVLMVAKTRSAAQKLSEAFRHRETKKTYWALVKGAPPKTEGTIKSWLLKKQTPDGDRMEVVRHGVKGADHAVSNYRIVERIGQRMTWLELEPYTGRTHQLRVHTLQMECPILGDPKYFEDDPNWDFPGGIQNKLHLHARRLRIPHPSGGTMIDVSAPMPQHMVQSWNLLGLEEASGDEMEES</sequence>
<dbReference type="Gene3D" id="3.30.2350.10">
    <property type="entry name" value="Pseudouridine synthase"/>
    <property type="match status" value="1"/>
</dbReference>
<dbReference type="GO" id="GO:0003723">
    <property type="term" value="F:RNA binding"/>
    <property type="evidence" value="ECO:0007669"/>
    <property type="project" value="UniProtKB-KW"/>
</dbReference>
<dbReference type="CDD" id="cd02869">
    <property type="entry name" value="PseudoU_synth_RluA_like"/>
    <property type="match status" value="1"/>
</dbReference>
<dbReference type="PANTHER" id="PTHR21600:SF44">
    <property type="entry name" value="RIBOSOMAL LARGE SUBUNIT PSEUDOURIDINE SYNTHASE D"/>
    <property type="match status" value="1"/>
</dbReference>
<organism evidence="8 9">
    <name type="scientific">Ahrensia marina</name>
    <dbReference type="NCBI Taxonomy" id="1514904"/>
    <lineage>
        <taxon>Bacteria</taxon>
        <taxon>Pseudomonadati</taxon>
        <taxon>Pseudomonadota</taxon>
        <taxon>Alphaproteobacteria</taxon>
        <taxon>Hyphomicrobiales</taxon>
        <taxon>Ahrensiaceae</taxon>
        <taxon>Ahrensia</taxon>
    </lineage>
</organism>
<dbReference type="OrthoDB" id="9807829at2"/>
<comment type="catalytic activity">
    <reaction evidence="3">
        <text>uridine(1911/1915/1917) in 23S rRNA = pseudouridine(1911/1915/1917) in 23S rRNA</text>
        <dbReference type="Rhea" id="RHEA:42524"/>
        <dbReference type="Rhea" id="RHEA-COMP:10097"/>
        <dbReference type="Rhea" id="RHEA-COMP:10098"/>
        <dbReference type="ChEBI" id="CHEBI:65314"/>
        <dbReference type="ChEBI" id="CHEBI:65315"/>
        <dbReference type="EC" id="5.4.99.23"/>
    </reaction>
</comment>
<protein>
    <recommendedName>
        <fullName evidence="6">Pseudouridine synthase</fullName>
        <ecNumber evidence="6">5.4.99.-</ecNumber>
    </recommendedName>
</protein>
<evidence type="ECO:0000256" key="3">
    <source>
        <dbReference type="ARBA" id="ARBA00036882"/>
    </source>
</evidence>
<name>A0A0N0E7L3_9HYPH</name>
<dbReference type="GO" id="GO:0000455">
    <property type="term" value="P:enzyme-directed rRNA pseudouridine synthesis"/>
    <property type="evidence" value="ECO:0007669"/>
    <property type="project" value="TreeGrafter"/>
</dbReference>
<keyword evidence="5" id="KW-0694">RNA-binding</keyword>
<evidence type="ECO:0000256" key="4">
    <source>
        <dbReference type="PIRSR" id="PIRSR606225-1"/>
    </source>
</evidence>
<dbReference type="STRING" id="1514904.SU32_08520"/>
<dbReference type="Gene3D" id="3.10.290.10">
    <property type="entry name" value="RNA-binding S4 domain"/>
    <property type="match status" value="1"/>
</dbReference>
<dbReference type="NCBIfam" id="TIGR00005">
    <property type="entry name" value="rluA_subfam"/>
    <property type="match status" value="1"/>
</dbReference>
<accession>A0A0N0E7L3</accession>
<dbReference type="RefSeq" id="WP_053998933.1">
    <property type="nucleotide sequence ID" value="NZ_JXMU01000011.1"/>
</dbReference>
<gene>
    <name evidence="8" type="ORF">SU32_08520</name>
</gene>
<dbReference type="InterPro" id="IPR020103">
    <property type="entry name" value="PsdUridine_synth_cat_dom_sf"/>
</dbReference>
<dbReference type="AlphaFoldDB" id="A0A0N0E7L3"/>
<dbReference type="EC" id="5.4.99.-" evidence="6"/>
<dbReference type="PROSITE" id="PS01129">
    <property type="entry name" value="PSI_RLU"/>
    <property type="match status" value="1"/>
</dbReference>
<evidence type="ECO:0000256" key="5">
    <source>
        <dbReference type="PROSITE-ProRule" id="PRU00182"/>
    </source>
</evidence>
<feature type="domain" description="Pseudouridine synthase RsuA/RluA-like" evidence="7">
    <location>
        <begin position="104"/>
        <end position="255"/>
    </location>
</feature>
<evidence type="ECO:0000256" key="2">
    <source>
        <dbReference type="ARBA" id="ARBA00023235"/>
    </source>
</evidence>
<keyword evidence="2 6" id="KW-0413">Isomerase</keyword>
<dbReference type="InterPro" id="IPR006224">
    <property type="entry name" value="PsdUridine_synth_RluA-like_CS"/>
</dbReference>
<dbReference type="PATRIC" id="fig|1514904.3.peg.521"/>
<dbReference type="PROSITE" id="PS50889">
    <property type="entry name" value="S4"/>
    <property type="match status" value="1"/>
</dbReference>
<dbReference type="SUPFAM" id="SSF55120">
    <property type="entry name" value="Pseudouridine synthase"/>
    <property type="match status" value="1"/>
</dbReference>
<comment type="similarity">
    <text evidence="1 6">Belongs to the pseudouridine synthase RluA family.</text>
</comment>
<evidence type="ECO:0000313" key="9">
    <source>
        <dbReference type="Proteomes" id="UP000038011"/>
    </source>
</evidence>
<reference evidence="8 9" key="1">
    <citation type="submission" date="2015-01" db="EMBL/GenBank/DDBJ databases">
        <title>Ahrensia donghaiensis sp. nov., a novel dimethylsulphoniopropionate-cleavage bacterium isolated from seawater and emended descriptions of the genus Ahrensia and Ahrensia kielensis.</title>
        <authorList>
            <person name="Liu J."/>
        </authorList>
    </citation>
    <scope>NUCLEOTIDE SEQUENCE [LARGE SCALE GENOMIC DNA]</scope>
    <source>
        <strain evidence="8 9">LZD062</strain>
    </source>
</reference>
<dbReference type="InterPro" id="IPR050188">
    <property type="entry name" value="RluA_PseudoU_synthase"/>
</dbReference>
<dbReference type="Proteomes" id="UP000038011">
    <property type="component" value="Unassembled WGS sequence"/>
</dbReference>